<proteinExistence type="predicted"/>
<dbReference type="InterPro" id="IPR008621">
    <property type="entry name" value="Cbb3-typ_cyt_oxidase_comp"/>
</dbReference>
<dbReference type="HOGENOM" id="CLU_200208_0_0_7"/>
<dbReference type="RefSeq" id="WP_012109249.1">
    <property type="nucleotide sequence ID" value="NC_009714.1"/>
</dbReference>
<dbReference type="EMBL" id="CP000776">
    <property type="protein sequence ID" value="ABS52020.1"/>
    <property type="molecule type" value="Genomic_DNA"/>
</dbReference>
<gene>
    <name evidence="2" type="ordered locus">CHAB381_1397</name>
</gene>
<feature type="transmembrane region" description="Helical" evidence="1">
    <location>
        <begin position="12"/>
        <end position="31"/>
    </location>
</feature>
<dbReference type="EC" id="1.9.3.1" evidence="2"/>
<name>A7I355_CAMHC</name>
<sequence length="73" mass="8719">MSMEFIRELQAYGFIFFIIFLCVVLYGYYYHLYKSEKTGRRNYEKYGNLALDDNIGDEILEPKSSQEDAKKEL</sequence>
<dbReference type="Pfam" id="PF05545">
    <property type="entry name" value="FixQ"/>
    <property type="match status" value="1"/>
</dbReference>
<organism evidence="2 3">
    <name type="scientific">Campylobacter hominis (strain ATCC BAA-381 / DSM 21671 / CCUG 45161 / LMG 19568 / NCTC 13146 / CH001A)</name>
    <dbReference type="NCBI Taxonomy" id="360107"/>
    <lineage>
        <taxon>Bacteria</taxon>
        <taxon>Pseudomonadati</taxon>
        <taxon>Campylobacterota</taxon>
        <taxon>Epsilonproteobacteria</taxon>
        <taxon>Campylobacterales</taxon>
        <taxon>Campylobacteraceae</taxon>
        <taxon>Campylobacter</taxon>
    </lineage>
</organism>
<evidence type="ECO:0000313" key="2">
    <source>
        <dbReference type="EMBL" id="ABS52020.1"/>
    </source>
</evidence>
<keyword evidence="1" id="KW-1133">Transmembrane helix</keyword>
<keyword evidence="2" id="KW-0560">Oxidoreductase</keyword>
<accession>A7I355</accession>
<dbReference type="NCBIfam" id="TIGR02736">
    <property type="entry name" value="cbb3_Q_epsi"/>
    <property type="match status" value="1"/>
</dbReference>
<evidence type="ECO:0000256" key="1">
    <source>
        <dbReference type="SAM" id="Phobius"/>
    </source>
</evidence>
<dbReference type="InterPro" id="IPR014107">
    <property type="entry name" value="Cyt_c_oxidase_cbb3_CcoQ"/>
</dbReference>
<dbReference type="Proteomes" id="UP000002407">
    <property type="component" value="Chromosome"/>
</dbReference>
<dbReference type="eggNOG" id="COG4736">
    <property type="taxonomic scope" value="Bacteria"/>
</dbReference>
<keyword evidence="1" id="KW-0472">Membrane</keyword>
<keyword evidence="1" id="KW-0812">Transmembrane</keyword>
<protein>
    <submittedName>
        <fullName evidence="2">Cytochrome c oxidase, Cbb3-type, CcoQ subunit</fullName>
        <ecNumber evidence="2">1.9.3.1</ecNumber>
    </submittedName>
</protein>
<evidence type="ECO:0000313" key="3">
    <source>
        <dbReference type="Proteomes" id="UP000002407"/>
    </source>
</evidence>
<keyword evidence="3" id="KW-1185">Reference proteome</keyword>
<dbReference type="KEGG" id="cha:CHAB381_1397"/>
<dbReference type="AlphaFoldDB" id="A7I355"/>
<dbReference type="STRING" id="360107.CHAB381_1397"/>
<dbReference type="GO" id="GO:0016491">
    <property type="term" value="F:oxidoreductase activity"/>
    <property type="evidence" value="ECO:0007669"/>
    <property type="project" value="UniProtKB-KW"/>
</dbReference>
<reference evidence="3" key="1">
    <citation type="submission" date="2007-07" db="EMBL/GenBank/DDBJ databases">
        <title>Complete genome sequence of Campylobacter hominis ATCC BAA-381, a commensal isolated from the human gastrointestinal tract.</title>
        <authorList>
            <person name="Fouts D.E."/>
            <person name="Mongodin E.F."/>
            <person name="Puiu D."/>
            <person name="Sebastian Y."/>
            <person name="Miller W.G."/>
            <person name="Mandrell R.E."/>
            <person name="Nelson K.E."/>
        </authorList>
    </citation>
    <scope>NUCLEOTIDE SEQUENCE [LARGE SCALE GENOMIC DNA]</scope>
    <source>
        <strain evidence="3">ATCC BAA-381 / LMG 19568 / NCTC 13146 / CH001A</strain>
    </source>
</reference>